<keyword evidence="2" id="KW-1185">Reference proteome</keyword>
<dbReference type="AlphaFoldDB" id="A0A919CFG6"/>
<gene>
    <name evidence="1" type="ORF">GCM10007147_08330</name>
</gene>
<evidence type="ECO:0000313" key="1">
    <source>
        <dbReference type="EMBL" id="GHD18332.1"/>
    </source>
</evidence>
<dbReference type="RefSeq" id="WP_017575239.1">
    <property type="nucleotide sequence ID" value="NZ_BMXL01000003.1"/>
</dbReference>
<sequence>MNTLSGDTTSQAIEGCLRPDLDDLDRLRAVWAEHRGPRGERARARRESAHRRSYELGGGPALAELLEATASEEMSGRAITSGYVTELAERAASLPDPVRCPRLTDEHAADVARAASAPGHPAVRAVHAYVACAEALHEAAPGRTGGDPGWVLPWILASLVLQRADFPPLLPDPGVPACTEAGGTRRIDLCARHLSRLVAASLRTELSRSRPRPSAARVSAPPLAAAVHRRALEHLHERRGPLLQVLTSLDTEARADVRVGSAPQVPQAVAAPPERALLAPEADHWWVCLSLIADEAALELYVVVQEVGPASAGVLAVTADARLTTGEGVHGAPLMADVDGVTVMPNDSADDRRPLICDLIDEALSRSMALLTRV</sequence>
<dbReference type="Proteomes" id="UP000654947">
    <property type="component" value="Unassembled WGS sequence"/>
</dbReference>
<accession>A0A919CFG6</accession>
<evidence type="ECO:0000313" key="2">
    <source>
        <dbReference type="Proteomes" id="UP000654947"/>
    </source>
</evidence>
<dbReference type="EMBL" id="BMXL01000003">
    <property type="protein sequence ID" value="GHD18332.1"/>
    <property type="molecule type" value="Genomic_DNA"/>
</dbReference>
<name>A0A919CFG6_9ACTN</name>
<comment type="caution">
    <text evidence="1">The sequence shown here is derived from an EMBL/GenBank/DDBJ whole genome shotgun (WGS) entry which is preliminary data.</text>
</comment>
<protein>
    <submittedName>
        <fullName evidence="1">Uncharacterized protein</fullName>
    </submittedName>
</protein>
<organism evidence="1 2">
    <name type="scientific">Nocardiopsis kunsanensis</name>
    <dbReference type="NCBI Taxonomy" id="141693"/>
    <lineage>
        <taxon>Bacteria</taxon>
        <taxon>Bacillati</taxon>
        <taxon>Actinomycetota</taxon>
        <taxon>Actinomycetes</taxon>
        <taxon>Streptosporangiales</taxon>
        <taxon>Nocardiopsidaceae</taxon>
        <taxon>Nocardiopsis</taxon>
    </lineage>
</organism>
<proteinExistence type="predicted"/>
<reference evidence="1 2" key="1">
    <citation type="journal article" date="2014" name="Int. J. Syst. Evol. Microbiol.">
        <title>Complete genome sequence of Corynebacterium casei LMG S-19264T (=DSM 44701T), isolated from a smear-ripened cheese.</title>
        <authorList>
            <consortium name="US DOE Joint Genome Institute (JGI-PGF)"/>
            <person name="Walter F."/>
            <person name="Albersmeier A."/>
            <person name="Kalinowski J."/>
            <person name="Ruckert C."/>
        </authorList>
    </citation>
    <scope>NUCLEOTIDE SEQUENCE [LARGE SCALE GENOMIC DNA]</scope>
    <source>
        <strain evidence="1 2">KCTC 19473</strain>
    </source>
</reference>